<dbReference type="PANTHER" id="PTHR46825">
    <property type="entry name" value="D-ALANYL-D-ALANINE-CARBOXYPEPTIDASE/ENDOPEPTIDASE AMPH"/>
    <property type="match status" value="1"/>
</dbReference>
<dbReference type="PANTHER" id="PTHR46825:SF15">
    <property type="entry name" value="BETA-LACTAMASE-RELATED DOMAIN-CONTAINING PROTEIN"/>
    <property type="match status" value="1"/>
</dbReference>
<evidence type="ECO:0000259" key="2">
    <source>
        <dbReference type="Pfam" id="PF00144"/>
    </source>
</evidence>
<feature type="domain" description="Beta-lactamase-related" evidence="2">
    <location>
        <begin position="267"/>
        <end position="483"/>
    </location>
</feature>
<dbReference type="InterPro" id="IPR012338">
    <property type="entry name" value="Beta-lactam/transpept-like"/>
</dbReference>
<dbReference type="OrthoDB" id="2377621at2759"/>
<organism evidence="3 4">
    <name type="scientific">Umbelopsis vinacea</name>
    <dbReference type="NCBI Taxonomy" id="44442"/>
    <lineage>
        <taxon>Eukaryota</taxon>
        <taxon>Fungi</taxon>
        <taxon>Fungi incertae sedis</taxon>
        <taxon>Mucoromycota</taxon>
        <taxon>Mucoromycotina</taxon>
        <taxon>Umbelopsidomycetes</taxon>
        <taxon>Umbelopsidales</taxon>
        <taxon>Umbelopsidaceae</taxon>
        <taxon>Umbelopsis</taxon>
    </lineage>
</organism>
<comment type="caution">
    <text evidence="3">The sequence shown here is derived from an EMBL/GenBank/DDBJ whole genome shotgun (WGS) entry which is preliminary data.</text>
</comment>
<keyword evidence="4" id="KW-1185">Reference proteome</keyword>
<proteinExistence type="inferred from homology"/>
<dbReference type="Gene3D" id="3.40.710.10">
    <property type="entry name" value="DD-peptidase/beta-lactamase superfamily"/>
    <property type="match status" value="1"/>
</dbReference>
<sequence length="650" mass="73472">MGRNKHLTPEQVNKASTLIKDAKWKPGKVAEHLGVSRTAIRNLVKKTNDSNYVKRNKPIGTQRGIDKVHHQRILEIVDEQQYKNQFELTDILNEEFGLDASRTTYIRLIHELTMNQNSKSKTIKQQHFLNGNLAQREEVAAGIADFGLNIDNAEVCLKRTSDANDPLMSADLEYWDAVFSSLKRKESSKMTDSELVQAFRTYAEDRRQKFHAHGIAYALIREGNIIFEGGFGKANDAMTKVSETGVPYNELAVADIYPHGQSVTQDWLHKQLPALIMERLKHIPAVGLFRTTSVPNDLNYIVAIRVLEAIAFKSWKDQLQENILTPLGLKNTGVYSKTRYRDGKYYATGYSYDHYGTQSTDTSIQMFEPLYSQYTAAKGMFSTVHDMAEWMRSLMHGPETLERVSPVSRDTLSNYIFTGHSIASSLSQPHFSTALHGLGWTISTYRDEQVCSHFSEVSGITTSCIMAPTQGCGVILFTNQQDSPLCNLLPWCAMDLLLDKRPKNFLSAFQKWKTHRYETHVAEARIRNTLASANGHAGESARSFIGLFHNKYIGVARVESQTTGNGTLALLRMKLGLLDGNLNPNQIVGYVWDLNEVSSKVIGRKLPYVYAVRLLQDQIDTKNSQQCLSLTRLRSDSLEPVDKPIYFERQ</sequence>
<evidence type="ECO:0000313" key="3">
    <source>
        <dbReference type="EMBL" id="KAG2184338.1"/>
    </source>
</evidence>
<evidence type="ECO:0000256" key="1">
    <source>
        <dbReference type="ARBA" id="ARBA00038215"/>
    </source>
</evidence>
<dbReference type="AlphaFoldDB" id="A0A8H7Q1S7"/>
<dbReference type="InterPro" id="IPR001466">
    <property type="entry name" value="Beta-lactam-related"/>
</dbReference>
<dbReference type="InterPro" id="IPR050491">
    <property type="entry name" value="AmpC-like"/>
</dbReference>
<comment type="similarity">
    <text evidence="1">Belongs to the peptidase S12 family.</text>
</comment>
<protein>
    <recommendedName>
        <fullName evidence="2">Beta-lactamase-related domain-containing protein</fullName>
    </recommendedName>
</protein>
<dbReference type="SUPFAM" id="SSF46689">
    <property type="entry name" value="Homeodomain-like"/>
    <property type="match status" value="1"/>
</dbReference>
<accession>A0A8H7Q1S7</accession>
<dbReference type="Pfam" id="PF00144">
    <property type="entry name" value="Beta-lactamase"/>
    <property type="match status" value="1"/>
</dbReference>
<gene>
    <name evidence="3" type="ORF">INT44_009353</name>
</gene>
<dbReference type="EMBL" id="JAEPRA010000006">
    <property type="protein sequence ID" value="KAG2184338.1"/>
    <property type="molecule type" value="Genomic_DNA"/>
</dbReference>
<dbReference type="SUPFAM" id="SSF56601">
    <property type="entry name" value="beta-lactamase/transpeptidase-like"/>
    <property type="match status" value="1"/>
</dbReference>
<reference evidence="3" key="1">
    <citation type="submission" date="2020-12" db="EMBL/GenBank/DDBJ databases">
        <title>Metabolic potential, ecology and presence of endohyphal bacteria is reflected in genomic diversity of Mucoromycotina.</title>
        <authorList>
            <person name="Muszewska A."/>
            <person name="Okrasinska A."/>
            <person name="Steczkiewicz K."/>
            <person name="Drgas O."/>
            <person name="Orlowska M."/>
            <person name="Perlinska-Lenart U."/>
            <person name="Aleksandrzak-Piekarczyk T."/>
            <person name="Szatraj K."/>
            <person name="Zielenkiewicz U."/>
            <person name="Pilsyk S."/>
            <person name="Malc E."/>
            <person name="Mieczkowski P."/>
            <person name="Kruszewska J.S."/>
            <person name="Biernat P."/>
            <person name="Pawlowska J."/>
        </authorList>
    </citation>
    <scope>NUCLEOTIDE SEQUENCE</scope>
    <source>
        <strain evidence="3">WA0000051536</strain>
    </source>
</reference>
<name>A0A8H7Q1S7_9FUNG</name>
<dbReference type="Proteomes" id="UP000612746">
    <property type="component" value="Unassembled WGS sequence"/>
</dbReference>
<dbReference type="InterPro" id="IPR009057">
    <property type="entry name" value="Homeodomain-like_sf"/>
</dbReference>
<evidence type="ECO:0000313" key="4">
    <source>
        <dbReference type="Proteomes" id="UP000612746"/>
    </source>
</evidence>